<evidence type="ECO:0000256" key="2">
    <source>
        <dbReference type="ARBA" id="ARBA00022723"/>
    </source>
</evidence>
<name>A0A3M8K627_9CORY</name>
<sequence length="352" mass="38153">MNELDITTTQAWGSLGINQPLEPVIIPRRALREDDVRISIEFSGICHSDIHTMRGDWGARQYPLVPGHEIVGRVTAVGADVVDYQLGDRVGVGCFINSCGSCHACQQEEISYCENGPIPTYGGIDSYADDEYTQGGYAREIVVRESFIVRVPEALDPAAAAPLLCAGITTYSPLKRWGTGPGRRVAIIGMGGLGHVGVKIAAAMGAEVTVFSHSTSKREDALAFGAHDHVSTAEGLPENYRNYFDLILNTVSVDLETEDYLGLLRFDGSLVQLGLPGAPLQTSTRRLAQFRRSLSASMVGGIRETQEMLDFCAEHGVLAEIELISAEDINVAYDRTVASDVRYRFVIDAATI</sequence>
<dbReference type="PANTHER" id="PTHR42683">
    <property type="entry name" value="ALDEHYDE REDUCTASE"/>
    <property type="match status" value="1"/>
</dbReference>
<keyword evidence="3 7" id="KW-0862">Zinc</keyword>
<dbReference type="Proteomes" id="UP000266975">
    <property type="component" value="Unassembled WGS sequence"/>
</dbReference>
<comment type="cofactor">
    <cofactor evidence="1 7">
        <name>Zn(2+)</name>
        <dbReference type="ChEBI" id="CHEBI:29105"/>
    </cofactor>
</comment>
<evidence type="ECO:0000259" key="8">
    <source>
        <dbReference type="SMART" id="SM00829"/>
    </source>
</evidence>
<keyword evidence="2 7" id="KW-0479">Metal-binding</keyword>
<dbReference type="InterPro" id="IPR011032">
    <property type="entry name" value="GroES-like_sf"/>
</dbReference>
<comment type="caution">
    <text evidence="9">The sequence shown here is derived from an EMBL/GenBank/DDBJ whole genome shotgun (WGS) entry which is preliminary data.</text>
</comment>
<dbReference type="CDD" id="cd05283">
    <property type="entry name" value="CAD1"/>
    <property type="match status" value="1"/>
</dbReference>
<evidence type="ECO:0000256" key="5">
    <source>
        <dbReference type="ARBA" id="ARBA00024074"/>
    </source>
</evidence>
<dbReference type="SMART" id="SM00829">
    <property type="entry name" value="PKS_ER"/>
    <property type="match status" value="1"/>
</dbReference>
<protein>
    <recommendedName>
        <fullName evidence="5">alcohol dehydrogenase (NADP(+))</fullName>
        <ecNumber evidence="5">1.1.1.2</ecNumber>
    </recommendedName>
</protein>
<organism evidence="9 10">
    <name type="scientific">Corynebacterium alimapuense</name>
    <dbReference type="NCBI Taxonomy" id="1576874"/>
    <lineage>
        <taxon>Bacteria</taxon>
        <taxon>Bacillati</taxon>
        <taxon>Actinomycetota</taxon>
        <taxon>Actinomycetes</taxon>
        <taxon>Mycobacteriales</taxon>
        <taxon>Corynebacteriaceae</taxon>
        <taxon>Corynebacterium</taxon>
    </lineage>
</organism>
<dbReference type="InterPro" id="IPR036291">
    <property type="entry name" value="NAD(P)-bd_dom_sf"/>
</dbReference>
<dbReference type="InterPro" id="IPR002328">
    <property type="entry name" value="ADH_Zn_CS"/>
</dbReference>
<dbReference type="SUPFAM" id="SSF50129">
    <property type="entry name" value="GroES-like"/>
    <property type="match status" value="1"/>
</dbReference>
<dbReference type="PROSITE" id="PS00065">
    <property type="entry name" value="D_2_HYDROXYACID_DH_1"/>
    <property type="match status" value="1"/>
</dbReference>
<dbReference type="OrthoDB" id="3567264at2"/>
<accession>A0A3M8K627</accession>
<dbReference type="InterPro" id="IPR020843">
    <property type="entry name" value="ER"/>
</dbReference>
<dbReference type="GO" id="GO:0008106">
    <property type="term" value="F:alcohol dehydrogenase (NADP+) activity"/>
    <property type="evidence" value="ECO:0007669"/>
    <property type="project" value="UniProtKB-EC"/>
</dbReference>
<dbReference type="PROSITE" id="PS00059">
    <property type="entry name" value="ADH_ZINC"/>
    <property type="match status" value="1"/>
</dbReference>
<proteinExistence type="inferred from homology"/>
<dbReference type="EC" id="1.1.1.2" evidence="5"/>
<dbReference type="Gene3D" id="3.40.50.720">
    <property type="entry name" value="NAD(P)-binding Rossmann-like Domain"/>
    <property type="match status" value="1"/>
</dbReference>
<evidence type="ECO:0000256" key="4">
    <source>
        <dbReference type="ARBA" id="ARBA00023002"/>
    </source>
</evidence>
<keyword evidence="10" id="KW-1185">Reference proteome</keyword>
<dbReference type="AlphaFoldDB" id="A0A3M8K627"/>
<evidence type="ECO:0000256" key="7">
    <source>
        <dbReference type="RuleBase" id="RU361277"/>
    </source>
</evidence>
<dbReference type="RefSeq" id="WP_123048780.1">
    <property type="nucleotide sequence ID" value="NZ_PTJO01000006.1"/>
</dbReference>
<gene>
    <name evidence="9" type="ORF">C5L39_10085</name>
</gene>
<dbReference type="InterPro" id="IPR013149">
    <property type="entry name" value="ADH-like_C"/>
</dbReference>
<dbReference type="EMBL" id="PTJO01000006">
    <property type="protein sequence ID" value="RNE48205.1"/>
    <property type="molecule type" value="Genomic_DNA"/>
</dbReference>
<evidence type="ECO:0000313" key="9">
    <source>
        <dbReference type="EMBL" id="RNE48205.1"/>
    </source>
</evidence>
<dbReference type="FunFam" id="3.40.50.720:FF:000022">
    <property type="entry name" value="Cinnamyl alcohol dehydrogenase"/>
    <property type="match status" value="1"/>
</dbReference>
<evidence type="ECO:0000256" key="6">
    <source>
        <dbReference type="ARBA" id="ARBA00048262"/>
    </source>
</evidence>
<comment type="catalytic activity">
    <reaction evidence="6">
        <text>a primary alcohol + NADP(+) = an aldehyde + NADPH + H(+)</text>
        <dbReference type="Rhea" id="RHEA:15937"/>
        <dbReference type="ChEBI" id="CHEBI:15378"/>
        <dbReference type="ChEBI" id="CHEBI:15734"/>
        <dbReference type="ChEBI" id="CHEBI:17478"/>
        <dbReference type="ChEBI" id="CHEBI:57783"/>
        <dbReference type="ChEBI" id="CHEBI:58349"/>
        <dbReference type="EC" id="1.1.1.2"/>
    </reaction>
</comment>
<comment type="similarity">
    <text evidence="7">Belongs to the zinc-containing alcohol dehydrogenase family.</text>
</comment>
<dbReference type="InterPro" id="IPR047109">
    <property type="entry name" value="CAD-like"/>
</dbReference>
<dbReference type="InterPro" id="IPR013154">
    <property type="entry name" value="ADH-like_N"/>
</dbReference>
<dbReference type="Gene3D" id="3.90.180.10">
    <property type="entry name" value="Medium-chain alcohol dehydrogenases, catalytic domain"/>
    <property type="match status" value="1"/>
</dbReference>
<reference evidence="9 10" key="1">
    <citation type="submission" date="2018-02" db="EMBL/GenBank/DDBJ databases">
        <title>Corynebacterium alimpuense sp. nov., a marine obligate actinomycete isolated from sediments of Valparaiso bay, Chile.</title>
        <authorList>
            <person name="Claverias F."/>
            <person name="Gonzales-Siles L."/>
            <person name="Salva-Serra F."/>
            <person name="Inganaes E."/>
            <person name="Molin K."/>
            <person name="Cumsille A."/>
            <person name="Undabarrena A."/>
            <person name="Couve E."/>
            <person name="Moore E.R.B."/>
            <person name="Gomila M."/>
            <person name="Camara B."/>
        </authorList>
    </citation>
    <scope>NUCLEOTIDE SEQUENCE [LARGE SCALE GENOMIC DNA]</scope>
    <source>
        <strain evidence="9 10">CCUG 69366</strain>
    </source>
</reference>
<evidence type="ECO:0000313" key="10">
    <source>
        <dbReference type="Proteomes" id="UP000266975"/>
    </source>
</evidence>
<dbReference type="Pfam" id="PF08240">
    <property type="entry name" value="ADH_N"/>
    <property type="match status" value="1"/>
</dbReference>
<dbReference type="GO" id="GO:0008270">
    <property type="term" value="F:zinc ion binding"/>
    <property type="evidence" value="ECO:0007669"/>
    <property type="project" value="InterPro"/>
</dbReference>
<feature type="domain" description="Enoyl reductase (ER)" evidence="8">
    <location>
        <begin position="16"/>
        <end position="352"/>
    </location>
</feature>
<dbReference type="InterPro" id="IPR029752">
    <property type="entry name" value="D-isomer_DH_CS1"/>
</dbReference>
<keyword evidence="4" id="KW-0560">Oxidoreductase</keyword>
<dbReference type="Pfam" id="PF00107">
    <property type="entry name" value="ADH_zinc_N"/>
    <property type="match status" value="1"/>
</dbReference>
<evidence type="ECO:0000256" key="3">
    <source>
        <dbReference type="ARBA" id="ARBA00022833"/>
    </source>
</evidence>
<evidence type="ECO:0000256" key="1">
    <source>
        <dbReference type="ARBA" id="ARBA00001947"/>
    </source>
</evidence>
<dbReference type="SUPFAM" id="SSF51735">
    <property type="entry name" value="NAD(P)-binding Rossmann-fold domains"/>
    <property type="match status" value="1"/>
</dbReference>